<dbReference type="Gene3D" id="3.30.70.270">
    <property type="match status" value="2"/>
</dbReference>
<evidence type="ECO:0008006" key="5">
    <source>
        <dbReference type="Google" id="ProtNLM"/>
    </source>
</evidence>
<dbReference type="Pfam" id="PF00990">
    <property type="entry name" value="GGDEF"/>
    <property type="match status" value="2"/>
</dbReference>
<protein>
    <recommendedName>
        <fullName evidence="5">Diguanylate cyclase</fullName>
    </recommendedName>
</protein>
<dbReference type="SUPFAM" id="SSF55073">
    <property type="entry name" value="Nucleotide cyclase"/>
    <property type="match status" value="2"/>
</dbReference>
<dbReference type="PANTHER" id="PTHR44757:SF2">
    <property type="entry name" value="BIOFILM ARCHITECTURE MAINTENANCE PROTEIN MBAA"/>
    <property type="match status" value="1"/>
</dbReference>
<dbReference type="EMBL" id="LAYY01000005">
    <property type="protein sequence ID" value="KKK38966.1"/>
    <property type="molecule type" value="Genomic_DNA"/>
</dbReference>
<dbReference type="InterPro" id="IPR000160">
    <property type="entry name" value="GGDEF_dom"/>
</dbReference>
<dbReference type="NCBIfam" id="TIGR00254">
    <property type="entry name" value="GGDEF"/>
    <property type="match status" value="2"/>
</dbReference>
<dbReference type="InterPro" id="IPR035919">
    <property type="entry name" value="EAL_sf"/>
</dbReference>
<feature type="domain" description="GGDEF" evidence="2">
    <location>
        <begin position="388"/>
        <end position="521"/>
    </location>
</feature>
<dbReference type="SMART" id="SM00267">
    <property type="entry name" value="GGDEF"/>
    <property type="match status" value="2"/>
</dbReference>
<dbReference type="CDD" id="cd01949">
    <property type="entry name" value="GGDEF"/>
    <property type="match status" value="2"/>
</dbReference>
<evidence type="ECO:0000259" key="1">
    <source>
        <dbReference type="PROSITE" id="PS50883"/>
    </source>
</evidence>
<dbReference type="FunFam" id="3.20.20.450:FF:000001">
    <property type="entry name" value="Cyclic di-GMP phosphodiesterase yahA"/>
    <property type="match status" value="1"/>
</dbReference>
<dbReference type="PATRIC" id="fig|1408103.3.peg.1434"/>
<dbReference type="SUPFAM" id="SSF55781">
    <property type="entry name" value="GAF domain-like"/>
    <property type="match status" value="1"/>
</dbReference>
<name>A0A0M2SZ30_9BACI</name>
<comment type="caution">
    <text evidence="3">The sequence shown here is derived from an EMBL/GenBank/DDBJ whole genome shotgun (WGS) entry which is preliminary data.</text>
</comment>
<dbReference type="SMART" id="SM00065">
    <property type="entry name" value="GAF"/>
    <property type="match status" value="1"/>
</dbReference>
<evidence type="ECO:0000259" key="2">
    <source>
        <dbReference type="PROSITE" id="PS50887"/>
    </source>
</evidence>
<dbReference type="SUPFAM" id="SSF141868">
    <property type="entry name" value="EAL domain-like"/>
    <property type="match status" value="1"/>
</dbReference>
<dbReference type="Proteomes" id="UP000034166">
    <property type="component" value="Unassembled WGS sequence"/>
</dbReference>
<dbReference type="Gene3D" id="3.20.20.450">
    <property type="entry name" value="EAL domain"/>
    <property type="match status" value="1"/>
</dbReference>
<proteinExistence type="predicted"/>
<dbReference type="InterPro" id="IPR029016">
    <property type="entry name" value="GAF-like_dom_sf"/>
</dbReference>
<evidence type="ECO:0000313" key="3">
    <source>
        <dbReference type="EMBL" id="KKK38966.1"/>
    </source>
</evidence>
<dbReference type="InterPro" id="IPR052155">
    <property type="entry name" value="Biofilm_reg_signaling"/>
</dbReference>
<dbReference type="InterPro" id="IPR043128">
    <property type="entry name" value="Rev_trsase/Diguanyl_cyclase"/>
</dbReference>
<dbReference type="PROSITE" id="PS50883">
    <property type="entry name" value="EAL"/>
    <property type="match status" value="1"/>
</dbReference>
<dbReference type="InterPro" id="IPR001633">
    <property type="entry name" value="EAL_dom"/>
</dbReference>
<organism evidence="3 4">
    <name type="scientific">Mesobacillus campisalis</name>
    <dbReference type="NCBI Taxonomy" id="1408103"/>
    <lineage>
        <taxon>Bacteria</taxon>
        <taxon>Bacillati</taxon>
        <taxon>Bacillota</taxon>
        <taxon>Bacilli</taxon>
        <taxon>Bacillales</taxon>
        <taxon>Bacillaceae</taxon>
        <taxon>Mesobacillus</taxon>
    </lineage>
</organism>
<keyword evidence="4" id="KW-1185">Reference proteome</keyword>
<sequence length="775" mass="88513">MALFLSYAIDLEHTAYTDSLTGIYSHSFLTELEQYEELFLNPFALFFIDIDDFKYVNDRFGHNAGDFVLQEFVHRINTLLSPQDFLLRFAGDEFLIVLPNISVNEMNDKGKSILEALGQPIYLQQHEIYLSASMGISMYPSHDETFTGLIQKADIAMYAAKQSGKNQFCIYSDYLERERKRQSNKIQYALEGQQNIIRLISDGASPDKILDSITRFVEDQTEGVCSILLYEKESETLSYRAGKGLPKDYIATINGIKVGPDAGSCGAAAYTKKQTIVMDIDGDKRWESFRKAAKEYGFRACWSTPILTIDQELLGTFAMYYKRPYAPTDREKELVERATFLVKLVLERERNKEELGQLLNMDPLTHLPNRKQFQNDLQHLCGNGKTLTPFAIFMLDIDEFNPLNLAFGYVSGDLILKKVACRLVRNFPKTATVYRVGGNEFAICLPCSQEKIPFFSKVLEDVFLESFSVSSHEVRLSVSYGHSLFPVDGQTPEDVTRVAMKDLLNKKHEKIALSPLQSTRMEEMERIVLTKDLYYAIERNELYLEYQPQHHIDTNKVIGFEALIRWKHPILGEIPPAKFVPLAEKTGLIIRIGNWVLKTACEELKRLHTAGYTWLRMGVNLSASQLKQPDFAAQIKNILSDLEIWPSKVDIEITESMMIEVERVLPVLQELHEYGVSISLDDFGTGYSSLGYLTKFPINQIKIDQSFIQRIGHLEDEMVIKTIIAMAQILHLNVIAEGVETEEQLTFLQQEQCNEVQGYLYSKPIPAAQLLNYMD</sequence>
<dbReference type="Pfam" id="PF13185">
    <property type="entry name" value="GAF_2"/>
    <property type="match status" value="1"/>
</dbReference>
<reference evidence="3 4" key="1">
    <citation type="submission" date="2015-04" db="EMBL/GenBank/DDBJ databases">
        <title>Taxonomic description and genome sequence of Bacillus campisalis sp. nov., a novel member of the genus Bacillus isolated from solar saltern.</title>
        <authorList>
            <person name="Mathan Kumar R."/>
            <person name="Kaur G."/>
            <person name="Kumar A."/>
            <person name="Singh N.K."/>
            <person name="Kaur N."/>
            <person name="Kumar N."/>
            <person name="Mayilraj S."/>
        </authorList>
    </citation>
    <scope>NUCLEOTIDE SEQUENCE [LARGE SCALE GENOMIC DNA]</scope>
    <source>
        <strain evidence="3 4">SA2-6</strain>
    </source>
</reference>
<dbReference type="InterPro" id="IPR029787">
    <property type="entry name" value="Nucleotide_cyclase"/>
</dbReference>
<dbReference type="Gene3D" id="3.30.450.40">
    <property type="match status" value="1"/>
</dbReference>
<evidence type="ECO:0000313" key="4">
    <source>
        <dbReference type="Proteomes" id="UP000034166"/>
    </source>
</evidence>
<feature type="domain" description="EAL" evidence="1">
    <location>
        <begin position="526"/>
        <end position="775"/>
    </location>
</feature>
<dbReference type="SMART" id="SM00052">
    <property type="entry name" value="EAL"/>
    <property type="match status" value="1"/>
</dbReference>
<dbReference type="Pfam" id="PF00563">
    <property type="entry name" value="EAL"/>
    <property type="match status" value="1"/>
</dbReference>
<dbReference type="InterPro" id="IPR003018">
    <property type="entry name" value="GAF"/>
</dbReference>
<dbReference type="PROSITE" id="PS50887">
    <property type="entry name" value="GGDEF"/>
    <property type="match status" value="2"/>
</dbReference>
<dbReference type="PANTHER" id="PTHR44757">
    <property type="entry name" value="DIGUANYLATE CYCLASE DGCP"/>
    <property type="match status" value="1"/>
</dbReference>
<feature type="domain" description="GGDEF" evidence="2">
    <location>
        <begin position="41"/>
        <end position="173"/>
    </location>
</feature>
<dbReference type="AlphaFoldDB" id="A0A0M2SZ30"/>
<gene>
    <name evidence="3" type="ORF">WQ57_06370</name>
</gene>
<accession>A0A0M2SZ30</accession>
<dbReference type="CDD" id="cd01948">
    <property type="entry name" value="EAL"/>
    <property type="match status" value="1"/>
</dbReference>